<gene>
    <name evidence="1" type="ORF">S01H4_59239</name>
</gene>
<protein>
    <submittedName>
        <fullName evidence="1">Uncharacterized protein</fullName>
    </submittedName>
</protein>
<dbReference type="AlphaFoldDB" id="X1CHB0"/>
<feature type="non-terminal residue" evidence="1">
    <location>
        <position position="44"/>
    </location>
</feature>
<name>X1CHB0_9ZZZZ</name>
<organism evidence="1">
    <name type="scientific">marine sediment metagenome</name>
    <dbReference type="NCBI Taxonomy" id="412755"/>
    <lineage>
        <taxon>unclassified sequences</taxon>
        <taxon>metagenomes</taxon>
        <taxon>ecological metagenomes</taxon>
    </lineage>
</organism>
<reference evidence="1" key="1">
    <citation type="journal article" date="2014" name="Front. Microbiol.">
        <title>High frequency of phylogenetically diverse reductive dehalogenase-homologous genes in deep subseafloor sedimentary metagenomes.</title>
        <authorList>
            <person name="Kawai M."/>
            <person name="Futagami T."/>
            <person name="Toyoda A."/>
            <person name="Takaki Y."/>
            <person name="Nishi S."/>
            <person name="Hori S."/>
            <person name="Arai W."/>
            <person name="Tsubouchi T."/>
            <person name="Morono Y."/>
            <person name="Uchiyama I."/>
            <person name="Ito T."/>
            <person name="Fujiyama A."/>
            <person name="Inagaki F."/>
            <person name="Takami H."/>
        </authorList>
    </citation>
    <scope>NUCLEOTIDE SEQUENCE</scope>
    <source>
        <strain evidence="1">Expedition CK06-06</strain>
    </source>
</reference>
<comment type="caution">
    <text evidence="1">The sequence shown here is derived from an EMBL/GenBank/DDBJ whole genome shotgun (WGS) entry which is preliminary data.</text>
</comment>
<accession>X1CHB0</accession>
<evidence type="ECO:0000313" key="1">
    <source>
        <dbReference type="EMBL" id="GAH07022.1"/>
    </source>
</evidence>
<dbReference type="EMBL" id="BART01034710">
    <property type="protein sequence ID" value="GAH07022.1"/>
    <property type="molecule type" value="Genomic_DNA"/>
</dbReference>
<proteinExistence type="predicted"/>
<sequence length="44" mass="4781">MFTIQLIKSIGPNGELRFIKNTQITLPINASQGNKTHIPTISSG</sequence>